<comment type="caution">
    <text evidence="11">The sequence shown here is derived from an EMBL/GenBank/DDBJ whole genome shotgun (WGS) entry which is preliminary data.</text>
</comment>
<keyword evidence="6 11" id="KW-0418">Kinase</keyword>
<feature type="transmembrane region" description="Helical" evidence="9">
    <location>
        <begin position="111"/>
        <end position="128"/>
    </location>
</feature>
<keyword evidence="12" id="KW-1185">Reference proteome</keyword>
<dbReference type="EMBL" id="QICA01000017">
    <property type="protein sequence ID" value="RNL37038.1"/>
    <property type="molecule type" value="Genomic_DNA"/>
</dbReference>
<dbReference type="PANTHER" id="PTHR24421">
    <property type="entry name" value="NITRATE/NITRITE SENSOR PROTEIN NARX-RELATED"/>
    <property type="match status" value="1"/>
</dbReference>
<protein>
    <recommendedName>
        <fullName evidence="2">histidine kinase</fullName>
        <ecNumber evidence="2">2.7.13.3</ecNumber>
    </recommendedName>
</protein>
<dbReference type="GO" id="GO:0016020">
    <property type="term" value="C:membrane"/>
    <property type="evidence" value="ECO:0007669"/>
    <property type="project" value="InterPro"/>
</dbReference>
<dbReference type="Proteomes" id="UP000278327">
    <property type="component" value="Unassembled WGS sequence"/>
</dbReference>
<accession>A0A3N0AQZ3</accession>
<keyword evidence="7" id="KW-0067">ATP-binding</keyword>
<dbReference type="AlphaFoldDB" id="A0A3N0AQZ3"/>
<evidence type="ECO:0000313" key="12">
    <source>
        <dbReference type="Proteomes" id="UP000278327"/>
    </source>
</evidence>
<evidence type="ECO:0000256" key="3">
    <source>
        <dbReference type="ARBA" id="ARBA00022553"/>
    </source>
</evidence>
<reference evidence="11 12" key="1">
    <citation type="journal article" date="2019" name="Microbiol. Resour. Announc.">
        <title>Draft Genome Sequences of Type Strains of Gordonibacter faecihominis, Paraeggerthella hongkongensis, Parvibacter caecicola,Slackia equolifaciens, Slackia faecicanis, and Slackia isoflavoniconvertens.</title>
        <authorList>
            <person name="Danylec N."/>
            <person name="Stoll D.A."/>
            <person name="Dotsch A."/>
            <person name="Huch M."/>
        </authorList>
    </citation>
    <scope>NUCLEOTIDE SEQUENCE [LARGE SCALE GENOMIC DNA]</scope>
    <source>
        <strain evidence="11 12">DSM 18785</strain>
    </source>
</reference>
<evidence type="ECO:0000256" key="9">
    <source>
        <dbReference type="SAM" id="Phobius"/>
    </source>
</evidence>
<evidence type="ECO:0000313" key="11">
    <source>
        <dbReference type="EMBL" id="RNL37038.1"/>
    </source>
</evidence>
<dbReference type="PANTHER" id="PTHR24421:SF10">
    <property type="entry name" value="NITRATE_NITRITE SENSOR PROTEIN NARQ"/>
    <property type="match status" value="1"/>
</dbReference>
<dbReference type="InterPro" id="IPR050482">
    <property type="entry name" value="Sensor_HK_TwoCompSys"/>
</dbReference>
<evidence type="ECO:0000259" key="10">
    <source>
        <dbReference type="Pfam" id="PF07730"/>
    </source>
</evidence>
<keyword evidence="5" id="KW-0547">Nucleotide-binding</keyword>
<evidence type="ECO:0000256" key="4">
    <source>
        <dbReference type="ARBA" id="ARBA00022679"/>
    </source>
</evidence>
<dbReference type="InterPro" id="IPR036890">
    <property type="entry name" value="HATPase_C_sf"/>
</dbReference>
<dbReference type="SUPFAM" id="SSF55874">
    <property type="entry name" value="ATPase domain of HSP90 chaperone/DNA topoisomerase II/histidine kinase"/>
    <property type="match status" value="1"/>
</dbReference>
<dbReference type="Gene3D" id="1.20.5.1930">
    <property type="match status" value="1"/>
</dbReference>
<evidence type="ECO:0000256" key="8">
    <source>
        <dbReference type="ARBA" id="ARBA00023012"/>
    </source>
</evidence>
<gene>
    <name evidence="11" type="ORF">DMP10_09670</name>
</gene>
<keyword evidence="9" id="KW-1133">Transmembrane helix</keyword>
<feature type="transmembrane region" description="Helical" evidence="9">
    <location>
        <begin position="195"/>
        <end position="225"/>
    </location>
</feature>
<dbReference type="Pfam" id="PF07730">
    <property type="entry name" value="HisKA_3"/>
    <property type="match status" value="1"/>
</dbReference>
<keyword evidence="9" id="KW-0472">Membrane</keyword>
<proteinExistence type="predicted"/>
<evidence type="ECO:0000256" key="1">
    <source>
        <dbReference type="ARBA" id="ARBA00000085"/>
    </source>
</evidence>
<dbReference type="InterPro" id="IPR011712">
    <property type="entry name" value="Sig_transdc_His_kin_sub3_dim/P"/>
</dbReference>
<dbReference type="Gene3D" id="3.30.565.10">
    <property type="entry name" value="Histidine kinase-like ATPase, C-terminal domain"/>
    <property type="match status" value="1"/>
</dbReference>
<evidence type="ECO:0000256" key="5">
    <source>
        <dbReference type="ARBA" id="ARBA00022741"/>
    </source>
</evidence>
<evidence type="ECO:0000256" key="6">
    <source>
        <dbReference type="ARBA" id="ARBA00022777"/>
    </source>
</evidence>
<keyword evidence="4" id="KW-0808">Transferase</keyword>
<sequence>MGADIAPARALSSLAQSPCAPSCVSSILSAPVRALPFVSSPSMSAPSPIGHGPIIPRTAAPQKCQMSRMSTCPLLRERAPYNGPMDRIVDEIVLFGLGLPLLLLAPAAPAAVAAPLLALIATGVLELLDRGEGGAQRQASASAASPVRAARFIRVARPAIAAAYLIAALAAPALAAFVPLLAYAAVAQNLGPLRFLWPATLLGAAASGSGALAAAALLLGALACLTARRTTKVQTERASLRQWRDAVQEDRLALAERTRDLAERQDLEVSCAVLAERARIAREIHDNVGHLLTRSVLQMEALAVTHEDDPALAKELAAVGATLHEALGTVRASVHDLHDEAFDPQTTLAELIGEFPGIAGTLAFEAESLPRPVALAVVAIVREALANARTHGRATSVAVSLLEFPGFYQLAIEDNGRAANLVGEGGLGLASMEERATTLGGTFSFGPLPPPRTGSRVFATFPKTQEVRP</sequence>
<comment type="catalytic activity">
    <reaction evidence="1">
        <text>ATP + protein L-histidine = ADP + protein N-phospho-L-histidine.</text>
        <dbReference type="EC" id="2.7.13.3"/>
    </reaction>
</comment>
<dbReference type="GO" id="GO:0046983">
    <property type="term" value="F:protein dimerization activity"/>
    <property type="evidence" value="ECO:0007669"/>
    <property type="project" value="InterPro"/>
</dbReference>
<keyword evidence="8" id="KW-0902">Two-component regulatory system</keyword>
<evidence type="ECO:0000256" key="2">
    <source>
        <dbReference type="ARBA" id="ARBA00012438"/>
    </source>
</evidence>
<dbReference type="EC" id="2.7.13.3" evidence="2"/>
<evidence type="ECO:0000256" key="7">
    <source>
        <dbReference type="ARBA" id="ARBA00022840"/>
    </source>
</evidence>
<keyword evidence="9" id="KW-0812">Transmembrane</keyword>
<dbReference type="GO" id="GO:0005524">
    <property type="term" value="F:ATP binding"/>
    <property type="evidence" value="ECO:0007669"/>
    <property type="project" value="UniProtKB-KW"/>
</dbReference>
<organism evidence="11 12">
    <name type="scientific">Adlercreutzia equolifaciens subsp. celatus DSM 18785</name>
    <dbReference type="NCBI Taxonomy" id="1121021"/>
    <lineage>
        <taxon>Bacteria</taxon>
        <taxon>Bacillati</taxon>
        <taxon>Actinomycetota</taxon>
        <taxon>Coriobacteriia</taxon>
        <taxon>Eggerthellales</taxon>
        <taxon>Eggerthellaceae</taxon>
        <taxon>Adlercreutzia</taxon>
    </lineage>
</organism>
<feature type="domain" description="Signal transduction histidine kinase subgroup 3 dimerisation and phosphoacceptor" evidence="10">
    <location>
        <begin position="276"/>
        <end position="340"/>
    </location>
</feature>
<feature type="transmembrane region" description="Helical" evidence="9">
    <location>
        <begin position="161"/>
        <end position="183"/>
    </location>
</feature>
<dbReference type="GO" id="GO:0000155">
    <property type="term" value="F:phosphorelay sensor kinase activity"/>
    <property type="evidence" value="ECO:0007669"/>
    <property type="project" value="InterPro"/>
</dbReference>
<keyword evidence="3" id="KW-0597">Phosphoprotein</keyword>
<dbReference type="CDD" id="cd16917">
    <property type="entry name" value="HATPase_UhpB-NarQ-NarX-like"/>
    <property type="match status" value="1"/>
</dbReference>
<name>A0A3N0AQZ3_9ACTN</name>